<comment type="caution">
    <text evidence="2">The sequence shown here is derived from an EMBL/GenBank/DDBJ whole genome shotgun (WGS) entry which is preliminary data.</text>
</comment>
<evidence type="ECO:0000259" key="1">
    <source>
        <dbReference type="Pfam" id="PF00091"/>
    </source>
</evidence>
<proteinExistence type="predicted"/>
<evidence type="ECO:0000313" key="5">
    <source>
        <dbReference type="Proteomes" id="UP000264294"/>
    </source>
</evidence>
<accession>A0A090YAL3</accession>
<name>A0A090YAL3_9BACI</name>
<reference evidence="3 5" key="2">
    <citation type="submission" date="2018-08" db="EMBL/GenBank/DDBJ databases">
        <title>Bacillus clarus sp. nov. strain PS00077A.</title>
        <authorList>
            <person name="Mendez Acevedo M."/>
            <person name="Carroll L."/>
            <person name="Mukherjee M."/>
            <person name="Wiedmann M."/>
            <person name="Kovac J."/>
        </authorList>
    </citation>
    <scope>NUCLEOTIDE SEQUENCE [LARGE SCALE GENOMIC DNA]</scope>
    <source>
        <strain evidence="3 5">PS00077A</strain>
    </source>
</reference>
<dbReference type="PATRIC" id="fig|1405.8.peg.5836"/>
<keyword evidence="5" id="KW-1185">Reference proteome</keyword>
<keyword evidence="3" id="KW-0132">Cell division</keyword>
<dbReference type="AlphaFoldDB" id="A0A090YAL3"/>
<evidence type="ECO:0000313" key="4">
    <source>
        <dbReference type="Proteomes" id="UP000029389"/>
    </source>
</evidence>
<dbReference type="SUPFAM" id="SSF52490">
    <property type="entry name" value="Tubulin nucleotide-binding domain-like"/>
    <property type="match status" value="1"/>
</dbReference>
<dbReference type="EMBL" id="QVOD01000100">
    <property type="protein sequence ID" value="RFT61730.1"/>
    <property type="molecule type" value="Genomic_DNA"/>
</dbReference>
<evidence type="ECO:0000313" key="3">
    <source>
        <dbReference type="EMBL" id="RFT61730.1"/>
    </source>
</evidence>
<dbReference type="RefSeq" id="WP_042984833.1">
    <property type="nucleotide sequence ID" value="NZ_JMQC01000011.1"/>
</dbReference>
<dbReference type="GO" id="GO:0005525">
    <property type="term" value="F:GTP binding"/>
    <property type="evidence" value="ECO:0007669"/>
    <property type="project" value="InterPro"/>
</dbReference>
<dbReference type="Pfam" id="PF00091">
    <property type="entry name" value="Tubulin"/>
    <property type="match status" value="1"/>
</dbReference>
<reference evidence="2 4" key="1">
    <citation type="submission" date="2014-04" db="EMBL/GenBank/DDBJ databases">
        <authorList>
            <person name="Bishop-Lilly K.A."/>
            <person name="Broomall S.M."/>
            <person name="Chain P.S."/>
            <person name="Chertkov O."/>
            <person name="Coyne S.R."/>
            <person name="Daligault H.E."/>
            <person name="Davenport K.W."/>
            <person name="Erkkila T."/>
            <person name="Frey K.G."/>
            <person name="Gibbons H.S."/>
            <person name="Gu W."/>
            <person name="Jaissle J."/>
            <person name="Johnson S.L."/>
            <person name="Koroleva G.I."/>
            <person name="Ladner J.T."/>
            <person name="Lo C.-C."/>
            <person name="Minogue T.D."/>
            <person name="Munk C."/>
            <person name="Palacios G.F."/>
            <person name="Redden C.L."/>
            <person name="Rosenzweig C.N."/>
            <person name="Scholz M.B."/>
            <person name="Teshima H."/>
            <person name="Xu Y."/>
        </authorList>
    </citation>
    <scope>NUCLEOTIDE SEQUENCE [LARGE SCALE GENOMIC DNA]</scope>
    <source>
        <strain evidence="2 4">BHP</strain>
    </source>
</reference>
<dbReference type="EMBL" id="JMQC01000011">
    <property type="protein sequence ID" value="KFM95216.1"/>
    <property type="molecule type" value="Genomic_DNA"/>
</dbReference>
<keyword evidence="3" id="KW-0131">Cell cycle</keyword>
<feature type="domain" description="Tubulin/FtsZ GTPase" evidence="1">
    <location>
        <begin position="14"/>
        <end position="130"/>
    </location>
</feature>
<dbReference type="InterPro" id="IPR036525">
    <property type="entry name" value="Tubulin/FtsZ_GTPase_sf"/>
</dbReference>
<dbReference type="InterPro" id="IPR003008">
    <property type="entry name" value="Tubulin_FtsZ_GTPase"/>
</dbReference>
<evidence type="ECO:0000313" key="2">
    <source>
        <dbReference type="EMBL" id="KFM95216.1"/>
    </source>
</evidence>
<organism evidence="2 4">
    <name type="scientific">Bacillus clarus</name>
    <dbReference type="NCBI Taxonomy" id="2338372"/>
    <lineage>
        <taxon>Bacteria</taxon>
        <taxon>Bacillati</taxon>
        <taxon>Bacillota</taxon>
        <taxon>Bacilli</taxon>
        <taxon>Bacillales</taxon>
        <taxon>Bacillaceae</taxon>
        <taxon>Bacillus</taxon>
        <taxon>Bacillus cereus group</taxon>
    </lineage>
</organism>
<sequence>MAKNFLKNEVAVKMTMVGFGQAGTRMVDKFAEYKHTDGTSVYNCLALNSNDGDLAELKNVPTSNQVSLKLGGLGKNPERAVKVLDSNDEAKEKLKEFITERVRPTDELVLFFAGLGGGTGTSTIIKAIEEFSSFHNKPIIGQELKKIAQQVPREELLANQQKYARIAFNNAIERKDFIKMGIVVTLPVRADGPDVLRQVNKFSQEIWKLANDPAKGVAFVIFADNQHFYDEFKGLNENEKKGIANSRDYANQRIGEIIHELNTASNGAGTSVILDSQDFKRILLEKTGCLVINKISRNMNQIENSKEIVDMFSESLKGSSFHHPIELMKKNDDGELEASKVHHFGMLAILDEQKNIDDSFMDDAKVEVTNKLPINGTVFNGYLISKNDFMGSVYTFYKTDALPSRLSKGLVEEFNEFKEKQNQIQYKKSQISTIETQDQDDDFSINFGDYIDIGTSNEKTSVGAENDEELAAFMDPDKMFGTSK</sequence>
<dbReference type="Proteomes" id="UP000264294">
    <property type="component" value="Unassembled WGS sequence"/>
</dbReference>
<dbReference type="GO" id="GO:0051301">
    <property type="term" value="P:cell division"/>
    <property type="evidence" value="ECO:0007669"/>
    <property type="project" value="UniProtKB-KW"/>
</dbReference>
<dbReference type="Proteomes" id="UP000029389">
    <property type="component" value="Unassembled WGS sequence"/>
</dbReference>
<dbReference type="Gene3D" id="3.40.50.1440">
    <property type="entry name" value="Tubulin/FtsZ, GTPase domain"/>
    <property type="match status" value="2"/>
</dbReference>
<gene>
    <name evidence="3" type="ORF">D0U04_30010</name>
    <name evidence="2" type="ORF">DJ93_5642</name>
</gene>
<protein>
    <submittedName>
        <fullName evidence="3">Cell division protein FtsZ</fullName>
    </submittedName>
    <submittedName>
        <fullName evidence="2">Tubulin/FtsZ family, GTPase domain protein</fullName>
    </submittedName>
</protein>